<evidence type="ECO:0000313" key="3">
    <source>
        <dbReference type="EMBL" id="THC87226.1"/>
    </source>
</evidence>
<dbReference type="InterPro" id="IPR017795">
    <property type="entry name" value="ABBA_NscD-like"/>
</dbReference>
<reference evidence="3 4" key="1">
    <citation type="submission" date="2019-03" db="EMBL/GenBank/DDBJ databases">
        <title>The genome sequence of a newly discovered highly antifungal drug resistant Aspergillus species, Aspergillus tanneri NIH 1004.</title>
        <authorList>
            <person name="Mounaud S."/>
            <person name="Singh I."/>
            <person name="Joardar V."/>
            <person name="Pakala S."/>
            <person name="Pakala S."/>
            <person name="Venepally P."/>
            <person name="Hoover J."/>
            <person name="Nierman W."/>
            <person name="Chung J."/>
            <person name="Losada L."/>
        </authorList>
    </citation>
    <scope>NUCLEOTIDE SEQUENCE [LARGE SCALE GENOMIC DNA]</scope>
    <source>
        <strain evidence="3 4">NIH1004</strain>
    </source>
</reference>
<protein>
    <recommendedName>
        <fullName evidence="5">Aromatic prenyltransferase (DMATS family)</fullName>
    </recommendedName>
</protein>
<comment type="similarity">
    <text evidence="1">Belongs to the tryptophan dimethylallyltransferase family.</text>
</comment>
<organism evidence="3 4">
    <name type="scientific">Aspergillus tanneri</name>
    <dbReference type="NCBI Taxonomy" id="1220188"/>
    <lineage>
        <taxon>Eukaryota</taxon>
        <taxon>Fungi</taxon>
        <taxon>Dikarya</taxon>
        <taxon>Ascomycota</taxon>
        <taxon>Pezizomycotina</taxon>
        <taxon>Eurotiomycetes</taxon>
        <taxon>Eurotiomycetidae</taxon>
        <taxon>Eurotiales</taxon>
        <taxon>Aspergillaceae</taxon>
        <taxon>Aspergillus</taxon>
        <taxon>Aspergillus subgen. Circumdati</taxon>
    </lineage>
</organism>
<dbReference type="EMBL" id="SOSA01001366">
    <property type="protein sequence ID" value="THC87226.1"/>
    <property type="molecule type" value="Genomic_DNA"/>
</dbReference>
<proteinExistence type="inferred from homology"/>
<gene>
    <name evidence="3" type="ORF">EYZ11_013328</name>
</gene>
<keyword evidence="2" id="KW-0808">Transferase</keyword>
<dbReference type="PANTHER" id="PTHR40627">
    <property type="entry name" value="INDOLE PRENYLTRANSFERASE TDIB-RELATED"/>
    <property type="match status" value="1"/>
</dbReference>
<dbReference type="PANTHER" id="PTHR40627:SF3">
    <property type="entry name" value="PRENYLTRANSFERASE ASQH2-RELATED"/>
    <property type="match status" value="1"/>
</dbReference>
<evidence type="ECO:0000256" key="1">
    <source>
        <dbReference type="ARBA" id="ARBA00010209"/>
    </source>
</evidence>
<keyword evidence="4" id="KW-1185">Reference proteome</keyword>
<dbReference type="GO" id="GO:0009820">
    <property type="term" value="P:alkaloid metabolic process"/>
    <property type="evidence" value="ECO:0007669"/>
    <property type="project" value="InterPro"/>
</dbReference>
<evidence type="ECO:0000256" key="2">
    <source>
        <dbReference type="ARBA" id="ARBA00022679"/>
    </source>
</evidence>
<name>A0A4S3IXX8_9EURO</name>
<evidence type="ECO:0000313" key="4">
    <source>
        <dbReference type="Proteomes" id="UP000308092"/>
    </source>
</evidence>
<sequence>MESLDAEFGTSLPNLKQFLLPWLSDNNSEVFLIRFDCVAPSKSRLKLYIIDPHVRLEDIRALWTLGGQQRDPVTLKGLGIAEKLWNIFGFHDMECPTTDVDRLPMAAYYEMKPGKSTPKPQLYLPLHGRNDEVIADALTEFFRYLEWEGYACRYKPDLISNL</sequence>
<comment type="caution">
    <text evidence="3">The sequence shown here is derived from an EMBL/GenBank/DDBJ whole genome shotgun (WGS) entry which is preliminary data.</text>
</comment>
<evidence type="ECO:0008006" key="5">
    <source>
        <dbReference type="Google" id="ProtNLM"/>
    </source>
</evidence>
<accession>A0A4S3IXX8</accession>
<dbReference type="GO" id="GO:0016765">
    <property type="term" value="F:transferase activity, transferring alkyl or aryl (other than methyl) groups"/>
    <property type="evidence" value="ECO:0007669"/>
    <property type="project" value="InterPro"/>
</dbReference>
<dbReference type="VEuPathDB" id="FungiDB:EYZ11_013328"/>
<dbReference type="AlphaFoldDB" id="A0A4S3IXX8"/>
<dbReference type="Pfam" id="PF11991">
    <property type="entry name" value="Trp_DMAT"/>
    <property type="match status" value="1"/>
</dbReference>
<dbReference type="Proteomes" id="UP000308092">
    <property type="component" value="Unassembled WGS sequence"/>
</dbReference>